<dbReference type="Pfam" id="PF13091">
    <property type="entry name" value="PLDc_2"/>
    <property type="match status" value="2"/>
</dbReference>
<dbReference type="EMBL" id="LUKE01000004">
    <property type="protein sequence ID" value="KYG63125.1"/>
    <property type="molecule type" value="Genomic_DNA"/>
</dbReference>
<reference evidence="2 3" key="1">
    <citation type="submission" date="2016-03" db="EMBL/GenBank/DDBJ databases">
        <authorList>
            <person name="Ploux O."/>
        </authorList>
    </citation>
    <scope>NUCLEOTIDE SEQUENCE [LARGE SCALE GENOMIC DNA]</scope>
    <source>
        <strain evidence="2 3">R0</strain>
    </source>
</reference>
<sequence length="380" mass="44919">MESWSDVRIFYSGDEYFESMLADIRQATKSITIESYIFNIDPLTTLILNTLGEARARGVSVKIVVDGFGAYYNIPDLDRMCSRLGIEFRVFHPLPYPLLWARELFSKYSLNNSLFYKSLNRRTHRKVTIIDEKRAYLGSLNFTQDHSVKYRGERAWRDTGVWVEGPPLKALVLAFQISYLRTYVKGLTQWMGRWRLREEPFENVLRLNTTQRSRRRLYRNLLVRLRTAQSRIYITTAYFLPKRSLLRALLKATQRGVDVQILIPGKSDVPMVKWAAFYLVRFLLQKKITIYEYQKTILHAKTMIIDDEVFIGSFNLNHRSILHDLEVEAVLKDPASLQNMLGQWTKDLQDSKRVGEKDFSRPFWLFRPIYRLAFRLRYLL</sequence>
<dbReference type="CDD" id="cd09159">
    <property type="entry name" value="PLDc_ybhO_like_2"/>
    <property type="match status" value="1"/>
</dbReference>
<evidence type="ECO:0000313" key="3">
    <source>
        <dbReference type="Proteomes" id="UP000075320"/>
    </source>
</evidence>
<dbReference type="InterPro" id="IPR025202">
    <property type="entry name" value="PLD-like_dom"/>
</dbReference>
<dbReference type="SUPFAM" id="SSF56024">
    <property type="entry name" value="Phospholipase D/nuclease"/>
    <property type="match status" value="2"/>
</dbReference>
<dbReference type="CDD" id="cd09110">
    <property type="entry name" value="PLDc_CLS_1"/>
    <property type="match status" value="1"/>
</dbReference>
<dbReference type="Proteomes" id="UP000075320">
    <property type="component" value="Unassembled WGS sequence"/>
</dbReference>
<accession>A0A150WI68</accession>
<comment type="caution">
    <text evidence="2">The sequence shown here is derived from an EMBL/GenBank/DDBJ whole genome shotgun (WGS) entry which is preliminary data.</text>
</comment>
<dbReference type="GO" id="GO:0016020">
    <property type="term" value="C:membrane"/>
    <property type="evidence" value="ECO:0007669"/>
    <property type="project" value="TreeGrafter"/>
</dbReference>
<dbReference type="PANTHER" id="PTHR21248:SF22">
    <property type="entry name" value="PHOSPHOLIPASE D"/>
    <property type="match status" value="1"/>
</dbReference>
<dbReference type="RefSeq" id="WP_061836200.1">
    <property type="nucleotide sequence ID" value="NZ_LUKE01000004.1"/>
</dbReference>
<keyword evidence="3" id="KW-1185">Reference proteome</keyword>
<name>A0A150WI68_BDEBC</name>
<dbReference type="AlphaFoldDB" id="A0A150WI68"/>
<dbReference type="SMART" id="SM00155">
    <property type="entry name" value="PLDc"/>
    <property type="match status" value="2"/>
</dbReference>
<evidence type="ECO:0000313" key="2">
    <source>
        <dbReference type="EMBL" id="KYG63125.1"/>
    </source>
</evidence>
<dbReference type="PIRSF" id="PIRSF000850">
    <property type="entry name" value="Phospholipase_D_PSS"/>
    <property type="match status" value="1"/>
</dbReference>
<evidence type="ECO:0000259" key="1">
    <source>
        <dbReference type="PROSITE" id="PS50035"/>
    </source>
</evidence>
<feature type="domain" description="PLD phosphodiesterase" evidence="1">
    <location>
        <begin position="119"/>
        <end position="146"/>
    </location>
</feature>
<dbReference type="OrthoDB" id="9814092at2"/>
<protein>
    <submittedName>
        <fullName evidence="2">Cardiolipin synthase B</fullName>
    </submittedName>
</protein>
<dbReference type="PROSITE" id="PS50035">
    <property type="entry name" value="PLD"/>
    <property type="match status" value="2"/>
</dbReference>
<dbReference type="PANTHER" id="PTHR21248">
    <property type="entry name" value="CARDIOLIPIN SYNTHASE"/>
    <property type="match status" value="1"/>
</dbReference>
<feature type="domain" description="PLD phosphodiesterase" evidence="1">
    <location>
        <begin position="294"/>
        <end position="320"/>
    </location>
</feature>
<dbReference type="Gene3D" id="3.30.870.10">
    <property type="entry name" value="Endonuclease Chain A"/>
    <property type="match status" value="2"/>
</dbReference>
<dbReference type="GO" id="GO:0032049">
    <property type="term" value="P:cardiolipin biosynthetic process"/>
    <property type="evidence" value="ECO:0007669"/>
    <property type="project" value="UniProtKB-ARBA"/>
</dbReference>
<proteinExistence type="predicted"/>
<dbReference type="InterPro" id="IPR001736">
    <property type="entry name" value="PLipase_D/transphosphatidylase"/>
</dbReference>
<dbReference type="GO" id="GO:0008808">
    <property type="term" value="F:cardiolipin synthase activity"/>
    <property type="evidence" value="ECO:0007669"/>
    <property type="project" value="TreeGrafter"/>
</dbReference>
<organism evidence="2 3">
    <name type="scientific">Bdellovibrio bacteriovorus</name>
    <dbReference type="NCBI Taxonomy" id="959"/>
    <lineage>
        <taxon>Bacteria</taxon>
        <taxon>Pseudomonadati</taxon>
        <taxon>Bdellovibrionota</taxon>
        <taxon>Bdellovibrionia</taxon>
        <taxon>Bdellovibrionales</taxon>
        <taxon>Pseudobdellovibrionaceae</taxon>
        <taxon>Bdellovibrio</taxon>
    </lineage>
</organism>
<gene>
    <name evidence="2" type="ORF">AZI86_15535</name>
</gene>